<keyword evidence="1" id="KW-0479">Metal-binding</keyword>
<dbReference type="Proteomes" id="UP000278627">
    <property type="component" value="Unassembled WGS sequence"/>
</dbReference>
<dbReference type="InterPro" id="IPR000210">
    <property type="entry name" value="BTB/POZ_dom"/>
</dbReference>
<dbReference type="WBParaSite" id="BPAG_0000003501-mRNA-1">
    <property type="protein sequence ID" value="BPAG_0000003501-mRNA-1"/>
    <property type="gene ID" value="BPAG_0000003501"/>
</dbReference>
<dbReference type="InterPro" id="IPR002110">
    <property type="entry name" value="Ankyrin_rpt"/>
</dbReference>
<feature type="repeat" description="ANK" evidence="6">
    <location>
        <begin position="848"/>
        <end position="880"/>
    </location>
</feature>
<dbReference type="Gene3D" id="3.30.40.10">
    <property type="entry name" value="Zinc/RING finger domain, C3HC4 (zinc finger)"/>
    <property type="match status" value="1"/>
</dbReference>
<evidence type="ECO:0000256" key="1">
    <source>
        <dbReference type="ARBA" id="ARBA00022723"/>
    </source>
</evidence>
<dbReference type="SMART" id="SM00225">
    <property type="entry name" value="BTB"/>
    <property type="match status" value="1"/>
</dbReference>
<keyword evidence="3 7" id="KW-0863">Zinc-finger</keyword>
<feature type="repeat" description="ANK" evidence="6">
    <location>
        <begin position="249"/>
        <end position="281"/>
    </location>
</feature>
<name>A0A0N4SWM2_BRUPA</name>
<evidence type="ECO:0000256" key="5">
    <source>
        <dbReference type="ARBA" id="ARBA00023043"/>
    </source>
</evidence>
<evidence type="ECO:0000259" key="9">
    <source>
        <dbReference type="PROSITE" id="PS50097"/>
    </source>
</evidence>
<evidence type="ECO:0000259" key="10">
    <source>
        <dbReference type="PROSITE" id="PS50178"/>
    </source>
</evidence>
<feature type="repeat" description="ANK" evidence="6">
    <location>
        <begin position="881"/>
        <end position="913"/>
    </location>
</feature>
<dbReference type="InterPro" id="IPR011011">
    <property type="entry name" value="Znf_FYVE_PHD"/>
</dbReference>
<keyword evidence="8" id="KW-0812">Transmembrane</keyword>
<reference evidence="11 12" key="2">
    <citation type="submission" date="2018-11" db="EMBL/GenBank/DDBJ databases">
        <authorList>
            <consortium name="Pathogen Informatics"/>
        </authorList>
    </citation>
    <scope>NUCLEOTIDE SEQUENCE [LARGE SCALE GENOMIC DNA]</scope>
</reference>
<evidence type="ECO:0000256" key="7">
    <source>
        <dbReference type="PROSITE-ProRule" id="PRU00091"/>
    </source>
</evidence>
<dbReference type="Pfam" id="PF00651">
    <property type="entry name" value="BTB"/>
    <property type="match status" value="1"/>
</dbReference>
<dbReference type="SUPFAM" id="SSF48403">
    <property type="entry name" value="Ankyrin repeat"/>
    <property type="match status" value="3"/>
</dbReference>
<evidence type="ECO:0000313" key="11">
    <source>
        <dbReference type="EMBL" id="VDN81222.1"/>
    </source>
</evidence>
<keyword evidence="12" id="KW-1185">Reference proteome</keyword>
<evidence type="ECO:0000256" key="8">
    <source>
        <dbReference type="SAM" id="Phobius"/>
    </source>
</evidence>
<organism evidence="13">
    <name type="scientific">Brugia pahangi</name>
    <name type="common">Filarial nematode worm</name>
    <dbReference type="NCBI Taxonomy" id="6280"/>
    <lineage>
        <taxon>Eukaryota</taxon>
        <taxon>Metazoa</taxon>
        <taxon>Ecdysozoa</taxon>
        <taxon>Nematoda</taxon>
        <taxon>Chromadorea</taxon>
        <taxon>Rhabditida</taxon>
        <taxon>Spirurina</taxon>
        <taxon>Spiruromorpha</taxon>
        <taxon>Filarioidea</taxon>
        <taxon>Onchocercidae</taxon>
        <taxon>Brugia</taxon>
    </lineage>
</organism>
<dbReference type="SMART" id="SM00064">
    <property type="entry name" value="FYVE"/>
    <property type="match status" value="1"/>
</dbReference>
<evidence type="ECO:0000256" key="3">
    <source>
        <dbReference type="ARBA" id="ARBA00022771"/>
    </source>
</evidence>
<dbReference type="SUPFAM" id="SSF57903">
    <property type="entry name" value="FYVE/PHD zinc finger"/>
    <property type="match status" value="1"/>
</dbReference>
<dbReference type="PROSITE" id="PS50297">
    <property type="entry name" value="ANK_REP_REGION"/>
    <property type="match status" value="4"/>
</dbReference>
<feature type="domain" description="FYVE-type" evidence="10">
    <location>
        <begin position="1048"/>
        <end position="1099"/>
    </location>
</feature>
<sequence>MTNFEFLQAEHVKLLQNHADLQKRYDILAAAVGFSNISVGDASKLSFVKKLVAKITEIYDNDLYSDITIHCDGHQFRGHRLVIATRTDYWDDLSRLDRIEFKDITYNTGCAVLKWMYTDHVDGLLGSRCLMEILIAAVKYRFLDLQIRCELLLLDRIDCDSCLMLYDIATKNDLVQLKDNCEKMIKAKWNEFSADDFTNVSASLLYGLIKSYSEHVLHSIIRLKRSDILLLFFIEHFQELPKLCNEEVSGTFPLELALESDQIEIAASLVNHHADVNSIDNNGKTLLMRMLVKNKVNALIFLIQNGANFGQKVDITGENLLHIAASTKCSYELIEWLSSNLNHFDINDVDNDSKTPFIKAVDSENIEIVELLLQKSAVDINKMDRNGCSPISSALFKIRNMELAELIAKAGADLNILYKGVFMIHHAVYTSNLDAVQFLCRHKVDVNKRTAEGMLPLQIVIDSENINLDLIRILMRSGANISLKISGSHETLLHHIIGSENDSEILEVCIENNICNEDIFTIVDTNGHTPIAKAVFNGKFQSAELLIKAGADVNEKDPEGVSLLMRTINSKLDDAAVFLLDHGTDISGCISDKDCFSLAIEFSLLKTIRRLCAFAREGEKYINASLLWEALQQGSFEIAKILTESGCDLNDCFYNENQKFHQTLLHKAIGLKLRDAAIFLIDAGCDIDTSEQWQINGERPGRDTPLLACIRSDFNDVAMYLIKRGARLDRKDAEGRSAVHLSIYKKNIAILIELLNKCNPDLLLDTDCSGNTPLDVAIETHNYLAAETLIKKAPKLITQISNFSIVNLQVDENGEMLLHKTVRAIDLESVLFLISANFDVNACTVNESCVTALHLSAQYGSEIIMRNLILAGANVNAISTDGFTPLHVAAYNNYEALCMILLENGAQPNVPDTLGNTPLHRAVSGGSVACVNVLIGDSRINLRAVNKKQQNALFLTTGDLSRTNSLDILQMFLNADPQFPLDEKDVDGFTVFLLSYLKGNENMCHALLRYGVCLGTVSQTGISVFKHVTPTKQLLFSLLDKLEREPCWADGHSCSECEMKFTLTMRKHHCRHCGRLVCARCSEQEVPILKYGVEKPARIWYVVLLFMPISILLMTVSIIAYIYFFTTCTLVDFYSKSSNDTLEGHNLLDSQSSSDRPRLMSRFLTQAELREVFMLPEYTPRDLDLTLKEREFLNKASKVSSITDQIIQAVKST</sequence>
<dbReference type="PANTHER" id="PTHR24198">
    <property type="entry name" value="ANKYRIN REPEAT AND PROTEIN KINASE DOMAIN-CONTAINING PROTEIN"/>
    <property type="match status" value="1"/>
</dbReference>
<dbReference type="PANTHER" id="PTHR24198:SF165">
    <property type="entry name" value="ANKYRIN REPEAT-CONTAINING PROTEIN-RELATED"/>
    <property type="match status" value="1"/>
</dbReference>
<keyword evidence="8" id="KW-0472">Membrane</keyword>
<evidence type="ECO:0000256" key="6">
    <source>
        <dbReference type="PROSITE-ProRule" id="PRU00023"/>
    </source>
</evidence>
<dbReference type="Gene3D" id="1.25.40.20">
    <property type="entry name" value="Ankyrin repeat-containing domain"/>
    <property type="match status" value="5"/>
</dbReference>
<dbReference type="SMART" id="SM00248">
    <property type="entry name" value="ANK"/>
    <property type="match status" value="20"/>
</dbReference>
<dbReference type="InterPro" id="IPR011333">
    <property type="entry name" value="SKP1/BTB/POZ_sf"/>
</dbReference>
<accession>A0A0N4SWM2</accession>
<keyword evidence="4" id="KW-0862">Zinc</keyword>
<reference evidence="13" key="1">
    <citation type="submission" date="2017-02" db="UniProtKB">
        <authorList>
            <consortium name="WormBaseParasite"/>
        </authorList>
    </citation>
    <scope>IDENTIFICATION</scope>
</reference>
<evidence type="ECO:0000313" key="13">
    <source>
        <dbReference type="WBParaSite" id="BPAG_0000003501-mRNA-1"/>
    </source>
</evidence>
<evidence type="ECO:0000313" key="12">
    <source>
        <dbReference type="Proteomes" id="UP000278627"/>
    </source>
</evidence>
<keyword evidence="2" id="KW-0677">Repeat</keyword>
<evidence type="ECO:0000256" key="4">
    <source>
        <dbReference type="ARBA" id="ARBA00022833"/>
    </source>
</evidence>
<gene>
    <name evidence="11" type="ORF">BPAG_LOCUS36</name>
</gene>
<evidence type="ECO:0000256" key="2">
    <source>
        <dbReference type="ARBA" id="ARBA00022737"/>
    </source>
</evidence>
<dbReference type="PROSITE" id="PS50178">
    <property type="entry name" value="ZF_FYVE"/>
    <property type="match status" value="1"/>
</dbReference>
<proteinExistence type="predicted"/>
<dbReference type="InterPro" id="IPR013083">
    <property type="entry name" value="Znf_RING/FYVE/PHD"/>
</dbReference>
<dbReference type="InterPro" id="IPR036770">
    <property type="entry name" value="Ankyrin_rpt-contain_sf"/>
</dbReference>
<dbReference type="SUPFAM" id="SSF54695">
    <property type="entry name" value="POZ domain"/>
    <property type="match status" value="1"/>
</dbReference>
<dbReference type="InterPro" id="IPR017455">
    <property type="entry name" value="Znf_FYVE-rel"/>
</dbReference>
<feature type="repeat" description="ANK" evidence="6">
    <location>
        <begin position="452"/>
        <end position="486"/>
    </location>
</feature>
<feature type="transmembrane region" description="Helical" evidence="8">
    <location>
        <begin position="1099"/>
        <end position="1124"/>
    </location>
</feature>
<dbReference type="InterPro" id="IPR000306">
    <property type="entry name" value="Znf_FYVE"/>
</dbReference>
<keyword evidence="5 6" id="KW-0040">ANK repeat</keyword>
<dbReference type="EMBL" id="UZAD01000002">
    <property type="protein sequence ID" value="VDN81222.1"/>
    <property type="molecule type" value="Genomic_DNA"/>
</dbReference>
<dbReference type="PROSITE" id="PS50088">
    <property type="entry name" value="ANK_REPEAT"/>
    <property type="match status" value="5"/>
</dbReference>
<dbReference type="AlphaFoldDB" id="A0A0N4SWM2"/>
<dbReference type="STRING" id="6280.A0A0N4SWM2"/>
<dbReference type="GO" id="GO:0008270">
    <property type="term" value="F:zinc ion binding"/>
    <property type="evidence" value="ECO:0007669"/>
    <property type="project" value="UniProtKB-KW"/>
</dbReference>
<feature type="repeat" description="ANK" evidence="6">
    <location>
        <begin position="526"/>
        <end position="558"/>
    </location>
</feature>
<protein>
    <submittedName>
        <fullName evidence="13">ANK_REP_REGION domain-containing protein</fullName>
    </submittedName>
</protein>
<keyword evidence="8" id="KW-1133">Transmembrane helix</keyword>
<dbReference type="Pfam" id="PF01363">
    <property type="entry name" value="FYVE"/>
    <property type="match status" value="1"/>
</dbReference>
<dbReference type="Gene3D" id="3.30.710.10">
    <property type="entry name" value="Potassium Channel Kv1.1, Chain A"/>
    <property type="match status" value="1"/>
</dbReference>
<dbReference type="Pfam" id="PF12796">
    <property type="entry name" value="Ank_2"/>
    <property type="match status" value="4"/>
</dbReference>
<dbReference type="PROSITE" id="PS50097">
    <property type="entry name" value="BTB"/>
    <property type="match status" value="1"/>
</dbReference>
<feature type="domain" description="BTB" evidence="9">
    <location>
        <begin position="65"/>
        <end position="122"/>
    </location>
</feature>